<dbReference type="SUPFAM" id="SSF102405">
    <property type="entry name" value="MCP/YpsA-like"/>
    <property type="match status" value="1"/>
</dbReference>
<dbReference type="Proteomes" id="UP000286848">
    <property type="component" value="Unassembled WGS sequence"/>
</dbReference>
<accession>A0A401IWD1</accession>
<dbReference type="Gene3D" id="3.40.50.450">
    <property type="match status" value="1"/>
</dbReference>
<evidence type="ECO:0000313" key="1">
    <source>
        <dbReference type="EMBL" id="GBG95807.1"/>
    </source>
</evidence>
<protein>
    <submittedName>
        <fullName evidence="1">Uncharacterized protein</fullName>
    </submittedName>
</protein>
<reference evidence="1 2" key="1">
    <citation type="journal article" date="2019" name="Int. J. Syst. Evol. Microbiol.">
        <title>Lactobacillus salitolerans sp. nov., a novel lactic acid bacterium isolated from spent mushroom substrates.</title>
        <authorList>
            <person name="Tohno M."/>
            <person name="Tanizawa Y."/>
            <person name="Kojima Y."/>
            <person name="Sakamoto M."/>
            <person name="Nakamura Y."/>
            <person name="Ohkuma M."/>
            <person name="Kobayashi H."/>
        </authorList>
    </citation>
    <scope>NUCLEOTIDE SEQUENCE [LARGE SCALE GENOMIC DNA]</scope>
    <source>
        <strain evidence="1 2">YK43</strain>
    </source>
</reference>
<dbReference type="PIRSF" id="PIRSF021290">
    <property type="entry name" value="DUF1273"/>
    <property type="match status" value="1"/>
</dbReference>
<comment type="caution">
    <text evidence="1">The sequence shown here is derived from an EMBL/GenBank/DDBJ whole genome shotgun (WGS) entry which is preliminary data.</text>
</comment>
<evidence type="ECO:0000313" key="2">
    <source>
        <dbReference type="Proteomes" id="UP000286848"/>
    </source>
</evidence>
<organism evidence="1 2">
    <name type="scientific">Ligilactobacillus salitolerans</name>
    <dbReference type="NCBI Taxonomy" id="1808352"/>
    <lineage>
        <taxon>Bacteria</taxon>
        <taxon>Bacillati</taxon>
        <taxon>Bacillota</taxon>
        <taxon>Bacilli</taxon>
        <taxon>Lactobacillales</taxon>
        <taxon>Lactobacillaceae</taxon>
        <taxon>Ligilactobacillus</taxon>
    </lineage>
</organism>
<dbReference type="Pfam" id="PF06908">
    <property type="entry name" value="YpsA"/>
    <property type="match status" value="1"/>
</dbReference>
<dbReference type="NCBIfam" id="NF010181">
    <property type="entry name" value="PRK13660.1"/>
    <property type="match status" value="1"/>
</dbReference>
<keyword evidence="2" id="KW-1185">Reference proteome</keyword>
<proteinExistence type="predicted"/>
<gene>
    <name evidence="1" type="ORF">LFYK43_22660</name>
</gene>
<dbReference type="AlphaFoldDB" id="A0A401IWD1"/>
<dbReference type="InterPro" id="IPR010697">
    <property type="entry name" value="YspA"/>
</dbReference>
<sequence length="183" mass="21286">MRLWVTGYRSYELNIYNEQDKKLAVIKAALKTELSERIENGLEWILTGGQLGIEQWTIEVGLDLKKDFPELKLAMLLPFSNFSEKWKPEKQQHLQELKTAVDFSAEVSKQPYRSPQQLKNYQIFMLNHTEGALMVYDPEYPGKSRYDHEAILKKQQASEYGLELLDMLSLQDTAALLAERDED</sequence>
<dbReference type="PANTHER" id="PTHR38440">
    <property type="entry name" value="UPF0398 PROTEIN YPSA"/>
    <property type="match status" value="1"/>
</dbReference>
<dbReference type="PANTHER" id="PTHR38440:SF1">
    <property type="entry name" value="UPF0398 PROTEIN SPR0331"/>
    <property type="match status" value="1"/>
</dbReference>
<dbReference type="EMBL" id="BFFP01000057">
    <property type="protein sequence ID" value="GBG95807.1"/>
    <property type="molecule type" value="Genomic_DNA"/>
</dbReference>
<name>A0A401IWD1_9LACO</name>